<dbReference type="PANTHER" id="PTHR33602">
    <property type="entry name" value="REGULATORY PROTEIN RECX FAMILY PROTEIN"/>
    <property type="match status" value="1"/>
</dbReference>
<dbReference type="AlphaFoldDB" id="A0A1H9W9N7"/>
<dbReference type="InterPro" id="IPR036388">
    <property type="entry name" value="WH-like_DNA-bd_sf"/>
</dbReference>
<dbReference type="Pfam" id="PF02631">
    <property type="entry name" value="RecX_HTH2"/>
    <property type="match status" value="1"/>
</dbReference>
<evidence type="ECO:0000259" key="8">
    <source>
        <dbReference type="Pfam" id="PF21982"/>
    </source>
</evidence>
<comment type="similarity">
    <text evidence="2 5">Belongs to the RecX family.</text>
</comment>
<evidence type="ECO:0000259" key="7">
    <source>
        <dbReference type="Pfam" id="PF21981"/>
    </source>
</evidence>
<proteinExistence type="inferred from homology"/>
<evidence type="ECO:0000313" key="10">
    <source>
        <dbReference type="Proteomes" id="UP000198505"/>
    </source>
</evidence>
<organism evidence="9 10">
    <name type="scientific">Vreelandella subterranea</name>
    <dbReference type="NCBI Taxonomy" id="416874"/>
    <lineage>
        <taxon>Bacteria</taxon>
        <taxon>Pseudomonadati</taxon>
        <taxon>Pseudomonadota</taxon>
        <taxon>Gammaproteobacteria</taxon>
        <taxon>Oceanospirillales</taxon>
        <taxon>Halomonadaceae</taxon>
        <taxon>Vreelandella</taxon>
    </lineage>
</organism>
<dbReference type="InterPro" id="IPR053924">
    <property type="entry name" value="RecX_HTH_2nd"/>
</dbReference>
<dbReference type="InterPro" id="IPR003783">
    <property type="entry name" value="Regulatory_RecX"/>
</dbReference>
<dbReference type="Gene3D" id="1.10.10.10">
    <property type="entry name" value="Winged helix-like DNA-binding domain superfamily/Winged helix DNA-binding domain"/>
    <property type="match status" value="3"/>
</dbReference>
<evidence type="ECO:0000259" key="6">
    <source>
        <dbReference type="Pfam" id="PF02631"/>
    </source>
</evidence>
<evidence type="ECO:0000256" key="5">
    <source>
        <dbReference type="HAMAP-Rule" id="MF_01114"/>
    </source>
</evidence>
<dbReference type="PANTHER" id="PTHR33602:SF1">
    <property type="entry name" value="REGULATORY PROTEIN RECX FAMILY PROTEIN"/>
    <property type="match status" value="1"/>
</dbReference>
<dbReference type="GO" id="GO:0005737">
    <property type="term" value="C:cytoplasm"/>
    <property type="evidence" value="ECO:0007669"/>
    <property type="project" value="UniProtKB-SubCell"/>
</dbReference>
<keyword evidence="4 5" id="KW-0963">Cytoplasm</keyword>
<comment type="subcellular location">
    <subcellularLocation>
        <location evidence="1 5">Cytoplasm</location>
    </subcellularLocation>
</comment>
<dbReference type="Pfam" id="PF21982">
    <property type="entry name" value="RecX_HTH1"/>
    <property type="match status" value="1"/>
</dbReference>
<dbReference type="HAMAP" id="MF_01114">
    <property type="entry name" value="RecX"/>
    <property type="match status" value="1"/>
</dbReference>
<evidence type="ECO:0000256" key="4">
    <source>
        <dbReference type="ARBA" id="ARBA00022490"/>
    </source>
</evidence>
<evidence type="ECO:0000256" key="2">
    <source>
        <dbReference type="ARBA" id="ARBA00009695"/>
    </source>
</evidence>
<dbReference type="InterPro" id="IPR053925">
    <property type="entry name" value="RecX_HTH_3rd"/>
</dbReference>
<dbReference type="GO" id="GO:0006282">
    <property type="term" value="P:regulation of DNA repair"/>
    <property type="evidence" value="ECO:0007669"/>
    <property type="project" value="UniProtKB-UniRule"/>
</dbReference>
<sequence>MLSSSHEATPREVAIQLLARREYSRTELERKLEQKAFAAEDIDTCLDALVEQGLQSDERFAESLIRSRVNRGQGVIRIKGELRQRGIDQEVATAAFAIVEEREAVDWFELARDTLARRFSSPGDTPKERAKRERFLAMRGFDFDQIRYALDCL</sequence>
<dbReference type="STRING" id="416874.SAMN04487958_11356"/>
<dbReference type="InterPro" id="IPR053926">
    <property type="entry name" value="RecX_HTH_1st"/>
</dbReference>
<evidence type="ECO:0000256" key="3">
    <source>
        <dbReference type="ARBA" id="ARBA00018111"/>
    </source>
</evidence>
<gene>
    <name evidence="5" type="primary">recX</name>
    <name evidence="9" type="ORF">SAMN04487958_11356</name>
</gene>
<reference evidence="10" key="1">
    <citation type="submission" date="2016-10" db="EMBL/GenBank/DDBJ databases">
        <authorList>
            <person name="Varghese N."/>
            <person name="Submissions S."/>
        </authorList>
    </citation>
    <scope>NUCLEOTIDE SEQUENCE [LARGE SCALE GENOMIC DNA]</scope>
    <source>
        <strain evidence="10">CGMCC 1.6495</strain>
    </source>
</reference>
<dbReference type="Pfam" id="PF21981">
    <property type="entry name" value="RecX_HTH3"/>
    <property type="match status" value="1"/>
</dbReference>
<keyword evidence="10" id="KW-1185">Reference proteome</keyword>
<dbReference type="EMBL" id="FOGS01000013">
    <property type="protein sequence ID" value="SES30642.1"/>
    <property type="molecule type" value="Genomic_DNA"/>
</dbReference>
<protein>
    <recommendedName>
        <fullName evidence="3 5">Regulatory protein RecX</fullName>
    </recommendedName>
</protein>
<dbReference type="Proteomes" id="UP000198505">
    <property type="component" value="Unassembled WGS sequence"/>
</dbReference>
<evidence type="ECO:0000313" key="9">
    <source>
        <dbReference type="EMBL" id="SES30642.1"/>
    </source>
</evidence>
<evidence type="ECO:0000256" key="1">
    <source>
        <dbReference type="ARBA" id="ARBA00004496"/>
    </source>
</evidence>
<name>A0A1H9W9N7_9GAMM</name>
<feature type="domain" description="RecX third three-helical" evidence="7">
    <location>
        <begin position="106"/>
        <end position="150"/>
    </location>
</feature>
<dbReference type="RefSeq" id="WP_092829677.1">
    <property type="nucleotide sequence ID" value="NZ_FOGS01000013.1"/>
</dbReference>
<feature type="domain" description="RecX second three-helical" evidence="6">
    <location>
        <begin position="56"/>
        <end position="95"/>
    </location>
</feature>
<feature type="domain" description="RecX first three-helical" evidence="8">
    <location>
        <begin position="11"/>
        <end position="47"/>
    </location>
</feature>
<comment type="function">
    <text evidence="5">Modulates RecA activity.</text>
</comment>
<accession>A0A1H9W9N7</accession>